<proteinExistence type="predicted"/>
<dbReference type="SUPFAM" id="SSF47384">
    <property type="entry name" value="Homodimeric domain of signal transducing histidine kinase"/>
    <property type="match status" value="1"/>
</dbReference>
<dbReference type="InterPro" id="IPR003661">
    <property type="entry name" value="HisK_dim/P_dom"/>
</dbReference>
<dbReference type="AlphaFoldDB" id="Q022K8"/>
<gene>
    <name evidence="8" type="ordered locus">Acid_3114</name>
</gene>
<dbReference type="SMART" id="SM00388">
    <property type="entry name" value="HisKA"/>
    <property type="match status" value="1"/>
</dbReference>
<dbReference type="eggNOG" id="COG2205">
    <property type="taxonomic scope" value="Bacteria"/>
</dbReference>
<accession>Q022K8</accession>
<dbReference type="HOGENOM" id="CLU_000445_89_1_0"/>
<keyword evidence="4" id="KW-0808">Transferase</keyword>
<dbReference type="CDD" id="cd00082">
    <property type="entry name" value="HisKA"/>
    <property type="match status" value="1"/>
</dbReference>
<evidence type="ECO:0000256" key="4">
    <source>
        <dbReference type="ARBA" id="ARBA00022679"/>
    </source>
</evidence>
<dbReference type="Pfam" id="PF02518">
    <property type="entry name" value="HATPase_c"/>
    <property type="match status" value="1"/>
</dbReference>
<evidence type="ECO:0000256" key="2">
    <source>
        <dbReference type="ARBA" id="ARBA00012438"/>
    </source>
</evidence>
<dbReference type="InParanoid" id="Q022K8"/>
<dbReference type="GO" id="GO:0000155">
    <property type="term" value="F:phosphorelay sensor kinase activity"/>
    <property type="evidence" value="ECO:0007669"/>
    <property type="project" value="InterPro"/>
</dbReference>
<organism evidence="8">
    <name type="scientific">Solibacter usitatus (strain Ellin6076)</name>
    <dbReference type="NCBI Taxonomy" id="234267"/>
    <lineage>
        <taxon>Bacteria</taxon>
        <taxon>Pseudomonadati</taxon>
        <taxon>Acidobacteriota</taxon>
        <taxon>Terriglobia</taxon>
        <taxon>Bryobacterales</taxon>
        <taxon>Solibacteraceae</taxon>
        <taxon>Candidatus Solibacter</taxon>
    </lineage>
</organism>
<evidence type="ECO:0000256" key="3">
    <source>
        <dbReference type="ARBA" id="ARBA00022553"/>
    </source>
</evidence>
<name>Q022K8_SOLUE</name>
<dbReference type="InterPro" id="IPR036097">
    <property type="entry name" value="HisK_dim/P_sf"/>
</dbReference>
<dbReference type="Gene3D" id="1.10.287.130">
    <property type="match status" value="1"/>
</dbReference>
<protein>
    <recommendedName>
        <fullName evidence="2">histidine kinase</fullName>
        <ecNumber evidence="2">2.7.13.3</ecNumber>
    </recommendedName>
</protein>
<dbReference type="PANTHER" id="PTHR43711">
    <property type="entry name" value="TWO-COMPONENT HISTIDINE KINASE"/>
    <property type="match status" value="1"/>
</dbReference>
<keyword evidence="6" id="KW-0902">Two-component regulatory system</keyword>
<keyword evidence="3" id="KW-0597">Phosphoprotein</keyword>
<dbReference type="InterPro" id="IPR050736">
    <property type="entry name" value="Sensor_HK_Regulatory"/>
</dbReference>
<dbReference type="SMART" id="SM00387">
    <property type="entry name" value="HATPase_c"/>
    <property type="match status" value="1"/>
</dbReference>
<dbReference type="InterPro" id="IPR036890">
    <property type="entry name" value="HATPase_C_sf"/>
</dbReference>
<dbReference type="PRINTS" id="PR00344">
    <property type="entry name" value="BCTRLSENSOR"/>
</dbReference>
<dbReference type="InterPro" id="IPR004358">
    <property type="entry name" value="Sig_transdc_His_kin-like_C"/>
</dbReference>
<sequence>MNTTSNQSSLTEVQSFLHDLRNPLSAIHGGAEILVRSNLSQPQVHRIARNMCCAAIRIRELLELCLDRSRCRTKKVEIADLRAVVAAAVDRIAVSAEFQAVQIVQAIPERLRIAMDLNRIHRALVNLLVNALEVMPQGGTIHVSAIPEGRSVLIRVRDTGPGIAPEIRDRLFQPFATAGKAGGLGLGLAFSRQAAIDHGGEIWAESPSRGACLVIRLPRTLAKPRAASR</sequence>
<keyword evidence="5 8" id="KW-0418">Kinase</keyword>
<reference evidence="8" key="1">
    <citation type="submission" date="2006-10" db="EMBL/GenBank/DDBJ databases">
        <title>Complete sequence of Solibacter usitatus Ellin6076.</title>
        <authorList>
            <consortium name="US DOE Joint Genome Institute"/>
            <person name="Copeland A."/>
            <person name="Lucas S."/>
            <person name="Lapidus A."/>
            <person name="Barry K."/>
            <person name="Detter J.C."/>
            <person name="Glavina del Rio T."/>
            <person name="Hammon N."/>
            <person name="Israni S."/>
            <person name="Dalin E."/>
            <person name="Tice H."/>
            <person name="Pitluck S."/>
            <person name="Thompson L.S."/>
            <person name="Brettin T."/>
            <person name="Bruce D."/>
            <person name="Han C."/>
            <person name="Tapia R."/>
            <person name="Gilna P."/>
            <person name="Schmutz J."/>
            <person name="Larimer F."/>
            <person name="Land M."/>
            <person name="Hauser L."/>
            <person name="Kyrpides N."/>
            <person name="Mikhailova N."/>
            <person name="Janssen P.H."/>
            <person name="Kuske C.R."/>
            <person name="Richardson P."/>
        </authorList>
    </citation>
    <scope>NUCLEOTIDE SEQUENCE</scope>
    <source>
        <strain evidence="8">Ellin6076</strain>
    </source>
</reference>
<evidence type="ECO:0000256" key="1">
    <source>
        <dbReference type="ARBA" id="ARBA00000085"/>
    </source>
</evidence>
<evidence type="ECO:0000259" key="7">
    <source>
        <dbReference type="PROSITE" id="PS50109"/>
    </source>
</evidence>
<dbReference type="InterPro" id="IPR005467">
    <property type="entry name" value="His_kinase_dom"/>
</dbReference>
<evidence type="ECO:0000256" key="6">
    <source>
        <dbReference type="ARBA" id="ARBA00023012"/>
    </source>
</evidence>
<dbReference type="PANTHER" id="PTHR43711:SF1">
    <property type="entry name" value="HISTIDINE KINASE 1"/>
    <property type="match status" value="1"/>
</dbReference>
<dbReference type="PROSITE" id="PS50109">
    <property type="entry name" value="HIS_KIN"/>
    <property type="match status" value="1"/>
</dbReference>
<dbReference type="Gene3D" id="3.30.565.10">
    <property type="entry name" value="Histidine kinase-like ATPase, C-terminal domain"/>
    <property type="match status" value="1"/>
</dbReference>
<feature type="domain" description="Histidine kinase" evidence="7">
    <location>
        <begin position="15"/>
        <end position="221"/>
    </location>
</feature>
<dbReference type="KEGG" id="sus:Acid_3114"/>
<dbReference type="STRING" id="234267.Acid_3114"/>
<dbReference type="EMBL" id="CP000473">
    <property type="protein sequence ID" value="ABJ84092.1"/>
    <property type="molecule type" value="Genomic_DNA"/>
</dbReference>
<evidence type="ECO:0000313" key="8">
    <source>
        <dbReference type="EMBL" id="ABJ84092.1"/>
    </source>
</evidence>
<dbReference type="EC" id="2.7.13.3" evidence="2"/>
<comment type="catalytic activity">
    <reaction evidence="1">
        <text>ATP + protein L-histidine = ADP + protein N-phospho-L-histidine.</text>
        <dbReference type="EC" id="2.7.13.3"/>
    </reaction>
</comment>
<dbReference type="InterPro" id="IPR003594">
    <property type="entry name" value="HATPase_dom"/>
</dbReference>
<evidence type="ECO:0000256" key="5">
    <source>
        <dbReference type="ARBA" id="ARBA00022777"/>
    </source>
</evidence>
<dbReference type="CDD" id="cd00075">
    <property type="entry name" value="HATPase"/>
    <property type="match status" value="1"/>
</dbReference>
<dbReference type="SUPFAM" id="SSF55874">
    <property type="entry name" value="ATPase domain of HSP90 chaperone/DNA topoisomerase II/histidine kinase"/>
    <property type="match status" value="1"/>
</dbReference>
<dbReference type="Pfam" id="PF00512">
    <property type="entry name" value="HisKA"/>
    <property type="match status" value="1"/>
</dbReference>